<dbReference type="GeneID" id="45732214"/>
<dbReference type="Proteomes" id="UP000586252">
    <property type="component" value="Unassembled WGS sequence"/>
</dbReference>
<dbReference type="AlphaFoldDB" id="A0A7Y1Q844"/>
<evidence type="ECO:0008006" key="5">
    <source>
        <dbReference type="Google" id="ProtNLM"/>
    </source>
</evidence>
<evidence type="ECO:0000313" key="4">
    <source>
        <dbReference type="Proteomes" id="UP000586252"/>
    </source>
</evidence>
<reference evidence="3 4" key="1">
    <citation type="journal article" date="2020" name="Front. Microbiol.">
        <title>Genetic Organization of the aprX-lipA2 Operon Affects the Proteolytic Potential of Pseudomonas Species in Milk.</title>
        <authorList>
            <person name="Maier C."/>
            <person name="Huptas C."/>
            <person name="von Neubeck M."/>
            <person name="Scherer S."/>
            <person name="Wenning M."/>
            <person name="Lucking G."/>
        </authorList>
    </citation>
    <scope>NUCLEOTIDE SEQUENCE [LARGE SCALE GENOMIC DNA]</scope>
    <source>
        <strain evidence="2 4">WS 5404</strain>
        <strain evidence="1 3">WS 5405</strain>
    </source>
</reference>
<dbReference type="Proteomes" id="UP000535954">
    <property type="component" value="Unassembled WGS sequence"/>
</dbReference>
<evidence type="ECO:0000313" key="2">
    <source>
        <dbReference type="EMBL" id="NNA80257.1"/>
    </source>
</evidence>
<name>A0A7Y1Q844_9PSED</name>
<evidence type="ECO:0000313" key="1">
    <source>
        <dbReference type="EMBL" id="NNA71224.1"/>
    </source>
</evidence>
<comment type="caution">
    <text evidence="1">The sequence shown here is derived from an EMBL/GenBank/DDBJ whole genome shotgun (WGS) entry which is preliminary data.</text>
</comment>
<proteinExistence type="predicted"/>
<organism evidence="1 3">
    <name type="scientific">Pseudomonas lactis</name>
    <dbReference type="NCBI Taxonomy" id="1615674"/>
    <lineage>
        <taxon>Bacteria</taxon>
        <taxon>Pseudomonadati</taxon>
        <taxon>Pseudomonadota</taxon>
        <taxon>Gammaproteobacteria</taxon>
        <taxon>Pseudomonadales</taxon>
        <taxon>Pseudomonadaceae</taxon>
        <taxon>Pseudomonas</taxon>
    </lineage>
</organism>
<protein>
    <recommendedName>
        <fullName evidence="5">DUF4123 domain-containing protein</fullName>
    </recommendedName>
</protein>
<sequence length="311" mass="33746">MRPASVQAFVAEQHAPDATLYLLLDPLADCAADDPLRIEVLRQTLGDDAVTPVHRPDLIHTPSACPALVALATPGTSPSQELLALSALRAHEEMDRHKRYVCGWLSSSAPSQELSAHIVSLGLLPSKQGQVFFPIHEPVRLELLAGTFDKNEGPWWPIRRWFLPTSSGAGSVLVGAPERRTVPGSHTTAVQQDAPLVAALLSGWRRALQLPLAYAPARWSGPTALPPQAAAQAYIHIQQARQLGLSRQDDILTLALHRLMLHPHLHQHTGFRAVIEQAVQGQAPLSQLLVPYNDIALQRAVSDLTYAGAPQ</sequence>
<dbReference type="EMBL" id="JAAQYH010000001">
    <property type="protein sequence ID" value="NNA71224.1"/>
    <property type="molecule type" value="Genomic_DNA"/>
</dbReference>
<evidence type="ECO:0000313" key="3">
    <source>
        <dbReference type="Proteomes" id="UP000535954"/>
    </source>
</evidence>
<dbReference type="EMBL" id="JAAQYI010000008">
    <property type="protein sequence ID" value="NNA80257.1"/>
    <property type="molecule type" value="Genomic_DNA"/>
</dbReference>
<dbReference type="RefSeq" id="WP_057710131.1">
    <property type="nucleotide sequence ID" value="NZ_JAAQYH010000001.1"/>
</dbReference>
<gene>
    <name evidence="1" type="ORF">HBO13_01045</name>
    <name evidence="2" type="ORF">HBO30_16130</name>
</gene>
<accession>A0A7Y1Q844</accession>